<evidence type="ECO:0000256" key="1">
    <source>
        <dbReference type="ARBA" id="ARBA00023319"/>
    </source>
</evidence>
<dbReference type="InterPro" id="IPR003006">
    <property type="entry name" value="Ig/MHC_CS"/>
</dbReference>
<evidence type="ECO:0000313" key="4">
    <source>
        <dbReference type="Proteomes" id="UP000694390"/>
    </source>
</evidence>
<accession>A0A8C5F2R1</accession>
<dbReference type="InterPro" id="IPR003597">
    <property type="entry name" value="Ig_C1-set"/>
</dbReference>
<dbReference type="Gene3D" id="2.60.40.10">
    <property type="entry name" value="Immunoglobulins"/>
    <property type="match status" value="1"/>
</dbReference>
<dbReference type="OrthoDB" id="9944186at2759"/>
<evidence type="ECO:0000259" key="2">
    <source>
        <dbReference type="PROSITE" id="PS50835"/>
    </source>
</evidence>
<dbReference type="InterPro" id="IPR036179">
    <property type="entry name" value="Ig-like_dom_sf"/>
</dbReference>
<dbReference type="PROSITE" id="PS50835">
    <property type="entry name" value="IG_LIKE"/>
    <property type="match status" value="1"/>
</dbReference>
<dbReference type="InterPro" id="IPR050380">
    <property type="entry name" value="Immune_Resp_Modulators"/>
</dbReference>
<keyword evidence="4" id="KW-1185">Reference proteome</keyword>
<protein>
    <recommendedName>
        <fullName evidence="2">Ig-like domain-containing protein</fullName>
    </recommendedName>
</protein>
<dbReference type="SMART" id="SM00407">
    <property type="entry name" value="IGc1"/>
    <property type="match status" value="1"/>
</dbReference>
<dbReference type="PROSITE" id="PS00290">
    <property type="entry name" value="IG_MHC"/>
    <property type="match status" value="1"/>
</dbReference>
<dbReference type="GeneTree" id="ENSGT01030000234878"/>
<reference evidence="3" key="2">
    <citation type="submission" date="2025-09" db="UniProtKB">
        <authorList>
            <consortium name="Ensembl"/>
        </authorList>
    </citation>
    <scope>IDENTIFICATION</scope>
</reference>
<dbReference type="Pfam" id="PF07654">
    <property type="entry name" value="C1-set"/>
    <property type="match status" value="1"/>
</dbReference>
<name>A0A8C5F2R1_9SAUR</name>
<dbReference type="Proteomes" id="UP000694390">
    <property type="component" value="Unassembled WGS sequence"/>
</dbReference>
<dbReference type="AlphaFoldDB" id="A0A8C5F2R1"/>
<feature type="domain" description="Ig-like" evidence="2">
    <location>
        <begin position="1"/>
        <end position="105"/>
    </location>
</feature>
<evidence type="ECO:0000313" key="3">
    <source>
        <dbReference type="Ensembl" id="ENSGEVP00005029477.1"/>
    </source>
</evidence>
<dbReference type="SUPFAM" id="SSF48726">
    <property type="entry name" value="Immunoglobulin"/>
    <property type="match status" value="1"/>
</dbReference>
<sequence length="158" mass="17795">DLQRVTLDCVFPSLCSQGLELVCLLLSFKPNKANVKWLVNGKESSPPTPAFSSRYFIYSKLNVLVSEWEWGDTYACMVGHEGLPMTFIHWSMDKASGKPTAINVSVILSGVRSVAVCGICPNKMHQCVFWLRLSVRLIYRHMLPPTKPRCIHPPFLSL</sequence>
<dbReference type="InterPro" id="IPR013783">
    <property type="entry name" value="Ig-like_fold"/>
</dbReference>
<dbReference type="PANTHER" id="PTHR23411">
    <property type="entry name" value="TAPASIN"/>
    <property type="match status" value="1"/>
</dbReference>
<proteinExistence type="predicted"/>
<reference evidence="3" key="1">
    <citation type="submission" date="2025-08" db="UniProtKB">
        <authorList>
            <consortium name="Ensembl"/>
        </authorList>
    </citation>
    <scope>IDENTIFICATION</scope>
</reference>
<dbReference type="Ensembl" id="ENSGEVT00005030961.1">
    <property type="protein sequence ID" value="ENSGEVP00005029477.1"/>
    <property type="gene ID" value="ENSGEVG00005020616.1"/>
</dbReference>
<keyword evidence="1" id="KW-0393">Immunoglobulin domain</keyword>
<organism evidence="3 4">
    <name type="scientific">Gopherus evgoodei</name>
    <name type="common">Goodes thornscrub tortoise</name>
    <dbReference type="NCBI Taxonomy" id="1825980"/>
    <lineage>
        <taxon>Eukaryota</taxon>
        <taxon>Metazoa</taxon>
        <taxon>Chordata</taxon>
        <taxon>Craniata</taxon>
        <taxon>Vertebrata</taxon>
        <taxon>Euteleostomi</taxon>
        <taxon>Archelosauria</taxon>
        <taxon>Testudinata</taxon>
        <taxon>Testudines</taxon>
        <taxon>Cryptodira</taxon>
        <taxon>Durocryptodira</taxon>
        <taxon>Testudinoidea</taxon>
        <taxon>Testudinidae</taxon>
        <taxon>Gopherus</taxon>
    </lineage>
</organism>
<dbReference type="InterPro" id="IPR007110">
    <property type="entry name" value="Ig-like_dom"/>
</dbReference>